<dbReference type="Pfam" id="PF13552">
    <property type="entry name" value="DUF4127"/>
    <property type="match status" value="1"/>
</dbReference>
<gene>
    <name evidence="1" type="ORF">FEZ08_05045</name>
</gene>
<organism evidence="1 2">
    <name type="scientific">Culicoidibacter larvae</name>
    <dbReference type="NCBI Taxonomy" id="2579976"/>
    <lineage>
        <taxon>Bacteria</taxon>
        <taxon>Bacillati</taxon>
        <taxon>Bacillota</taxon>
        <taxon>Culicoidibacteria</taxon>
        <taxon>Culicoidibacterales</taxon>
        <taxon>Culicoidibacteraceae</taxon>
        <taxon>Culicoidibacter</taxon>
    </lineage>
</organism>
<evidence type="ECO:0000313" key="1">
    <source>
        <dbReference type="EMBL" id="TLG75418.1"/>
    </source>
</evidence>
<protein>
    <submittedName>
        <fullName evidence="1">DUF4127 family protein</fullName>
    </submittedName>
</protein>
<dbReference type="AlphaFoldDB" id="A0A5R8QE08"/>
<dbReference type="InParanoid" id="A0A5R8QE08"/>
<evidence type="ECO:0000313" key="2">
    <source>
        <dbReference type="Proteomes" id="UP000306912"/>
    </source>
</evidence>
<accession>A0A5R8QE08</accession>
<dbReference type="RefSeq" id="WP_138190625.1">
    <property type="nucleotide sequence ID" value="NZ_VBWP01000003.1"/>
</dbReference>
<dbReference type="Proteomes" id="UP000306912">
    <property type="component" value="Unassembled WGS sequence"/>
</dbReference>
<dbReference type="OrthoDB" id="9789552at2"/>
<comment type="caution">
    <text evidence="1">The sequence shown here is derived from an EMBL/GenBank/DDBJ whole genome shotgun (WGS) entry which is preliminary data.</text>
</comment>
<name>A0A5R8QE08_9FIRM</name>
<proteinExistence type="predicted"/>
<reference evidence="1 2" key="1">
    <citation type="submission" date="2019-05" db="EMBL/GenBank/DDBJ databases">
        <title>Culicoidintestinum kansasii gen. nov., sp. nov. from the gastrointestinal tract of the biting midge, Culicoides sonorensis.</title>
        <authorList>
            <person name="Neupane S."/>
            <person name="Ghosh A."/>
            <person name="Gunther S."/>
            <person name="Martin K."/>
            <person name="Zurek L."/>
        </authorList>
    </citation>
    <scope>NUCLEOTIDE SEQUENCE [LARGE SCALE GENOMIC DNA]</scope>
    <source>
        <strain evidence="1 2">CS-1</strain>
    </source>
</reference>
<dbReference type="InterPro" id="IPR025394">
    <property type="entry name" value="DUF4127"/>
</dbReference>
<dbReference type="EMBL" id="VBWP01000003">
    <property type="protein sequence ID" value="TLG75418.1"/>
    <property type="molecule type" value="Genomic_DNA"/>
</dbReference>
<keyword evidence="2" id="KW-1185">Reference proteome</keyword>
<sequence length="502" mass="56481">MKIIYLPLDERPCNRVYPQQIAELGNQVELITPDISLLGMKKKPANREALWQFIETHAGTADALVLSVEMLFYGGLLPSRIHYLSEADTVASIERLRGLRNKMPQLKIYASNLIMRTPQYDSSDEEPDYYADYGQALFRRAFLLNKKTRLGLSQEEAEELQAISIPQEYIDDYETRRAFNIDVNSRIIQLVSENVIDFLSIPQDDSAPFGYTALDQQTIVKLIADLQLSQWVHMYPGADEVGASLIARAYNQFSGTRPSIYPLYASTLGPQLVPLYEDRPIHESVKAHIRVSGSLVVETAEAADIVLAVNTPGQRMQEAPEQGERDITYASFRNVAVFCEQIAALLEAGKCVVVADSAYANGGDLELIKTLDAMGLLNKISGYMGWNTNCNTLGTVIATAIFAQKDSDAYKIKQHIYLHLLEDVCYQAVVRKQVTEQILPQYGLNYFDVKAHEEIIAGIISEQILAEYQLLVTNCLKEFSTTKIKVYLPWQRMFEIGLEIVI</sequence>